<dbReference type="GO" id="GO:0003677">
    <property type="term" value="F:DNA binding"/>
    <property type="evidence" value="ECO:0007669"/>
    <property type="project" value="UniProtKB-KW"/>
</dbReference>
<dbReference type="PANTHER" id="PTHR34353">
    <property type="entry name" value="CRISPR-ASSOCIATED ENDONUCLEASE CAS1 1"/>
    <property type="match status" value="1"/>
</dbReference>
<evidence type="ECO:0000313" key="16">
    <source>
        <dbReference type="EMBL" id="QTA81097.1"/>
    </source>
</evidence>
<evidence type="ECO:0000256" key="13">
    <source>
        <dbReference type="ARBA" id="ARBA00038592"/>
    </source>
</evidence>
<dbReference type="GO" id="GO:0043571">
    <property type="term" value="P:maintenance of CRISPR repeat elements"/>
    <property type="evidence" value="ECO:0007669"/>
    <property type="project" value="UniProtKB-UniRule"/>
</dbReference>
<sequence length="547" mass="62891">MIPVSYLNAYVYCPRRFFLEHNQGMFEDNAHTVEGRSLHRVVDGKDPARASKKGDAIHRRSVSFSSMSLGITGKLDLLEEKEGSVLYPVEYKKSKKPPKDRQPWLNDQIQVCAQSLLMAENGLPMPEKAYIYYIGSKARVEVSLSESLLEQTKQTIAQCRLISRSDILPPLADNRNKCFGCSLNAICLPEEEDVSKGRKTNARTIIPMSMDGDILYVDTTGAYLNLSSGSIIITAPGGMEIGNASIEQLREIVLFGNVQTTTQVLHTCMKNNIPVHYLNFYGRYVGTCSPMLHYNGLLREAQWKAHFDKLLSFEYSKIIVFSKLVNMRTLMMRYLREKRTDKDLESFESIKSINKQVMNAENIQSLRGYEGYGAKIYFSRFGDFIKPEKQSFFKFSGRNRRPPRDPANALLSFGYSLLAKDCTGTAIRVGFDPFCGFYHVMKYGRPSLALDIMEFFRQPIVDSMVLTAVNNGVFRENDFYQFQNTCYLNEKGRKKFLVQYEMRKRDMITHPKFHYRLSYERTIELQFRLLGKSLLNEIDNYEGFSIR</sequence>
<evidence type="ECO:0000256" key="2">
    <source>
        <dbReference type="ARBA" id="ARBA00022723"/>
    </source>
</evidence>
<keyword evidence="1 14" id="KW-0540">Nuclease</keyword>
<evidence type="ECO:0000256" key="10">
    <source>
        <dbReference type="ARBA" id="ARBA00023125"/>
    </source>
</evidence>
<evidence type="ECO:0000256" key="1">
    <source>
        <dbReference type="ARBA" id="ARBA00022722"/>
    </source>
</evidence>
<keyword evidence="5" id="KW-0269">Exonuclease</keyword>
<feature type="binding site" evidence="14">
    <location>
        <position position="454"/>
    </location>
    <ligand>
        <name>Mn(2+)</name>
        <dbReference type="ChEBI" id="CHEBI:29035"/>
    </ligand>
</feature>
<evidence type="ECO:0000256" key="4">
    <source>
        <dbReference type="ARBA" id="ARBA00022801"/>
    </source>
</evidence>
<dbReference type="HAMAP" id="MF_01470">
    <property type="entry name" value="Cas1"/>
    <property type="match status" value="1"/>
</dbReference>
<evidence type="ECO:0000256" key="3">
    <source>
        <dbReference type="ARBA" id="ARBA00022759"/>
    </source>
</evidence>
<organism evidence="16 17">
    <name type="scientific">Desulfonema limicola</name>
    <dbReference type="NCBI Taxonomy" id="45656"/>
    <lineage>
        <taxon>Bacteria</taxon>
        <taxon>Pseudomonadati</taxon>
        <taxon>Thermodesulfobacteriota</taxon>
        <taxon>Desulfobacteria</taxon>
        <taxon>Desulfobacterales</taxon>
        <taxon>Desulfococcaceae</taxon>
        <taxon>Desulfonema</taxon>
    </lineage>
</organism>
<dbReference type="NCBIfam" id="TIGR00372">
    <property type="entry name" value="cas4"/>
    <property type="match status" value="1"/>
</dbReference>
<dbReference type="InterPro" id="IPR050646">
    <property type="entry name" value="Cas1"/>
</dbReference>
<comment type="function">
    <text evidence="14">CRISPR (clustered regularly interspaced short palindromic repeat), is an adaptive immune system that provides protection against mobile genetic elements (viruses, transposable elements and conjugative plasmids). CRISPR clusters contain spacers, sequences complementary to antecedent mobile elements, and target invading nucleic acids. CRISPR clusters are transcribed and processed into CRISPR RNA (crRNA). Acts as a dsDNA endonuclease. Involved in the integration of spacer DNA into the CRISPR cassette.</text>
</comment>
<dbReference type="NCBIfam" id="TIGR00287">
    <property type="entry name" value="cas1"/>
    <property type="match status" value="1"/>
</dbReference>
<dbReference type="GO" id="GO:0046872">
    <property type="term" value="F:metal ion binding"/>
    <property type="evidence" value="ECO:0007669"/>
    <property type="project" value="UniProtKB-UniRule"/>
</dbReference>
<keyword evidence="17" id="KW-1185">Reference proteome</keyword>
<dbReference type="InterPro" id="IPR011604">
    <property type="entry name" value="PDDEXK-like_dom_sf"/>
</dbReference>
<evidence type="ECO:0000313" key="17">
    <source>
        <dbReference type="Proteomes" id="UP000663720"/>
    </source>
</evidence>
<dbReference type="Gene3D" id="1.20.120.920">
    <property type="entry name" value="CRISPR-associated endonuclease Cas1, C-terminal domain"/>
    <property type="match status" value="1"/>
</dbReference>
<dbReference type="EMBL" id="CP061799">
    <property type="protein sequence ID" value="QTA81097.1"/>
    <property type="molecule type" value="Genomic_DNA"/>
</dbReference>
<comment type="cofactor">
    <cofactor evidence="14">
        <name>Mg(2+)</name>
        <dbReference type="ChEBI" id="CHEBI:18420"/>
    </cofactor>
    <cofactor evidence="14">
        <name>Mn(2+)</name>
        <dbReference type="ChEBI" id="CHEBI:29035"/>
    </cofactor>
</comment>
<dbReference type="GO" id="GO:0004519">
    <property type="term" value="F:endonuclease activity"/>
    <property type="evidence" value="ECO:0007669"/>
    <property type="project" value="UniProtKB-UniRule"/>
</dbReference>
<evidence type="ECO:0000256" key="6">
    <source>
        <dbReference type="ARBA" id="ARBA00022842"/>
    </source>
</evidence>
<dbReference type="EC" id="3.1.-.-" evidence="14"/>
<comment type="catalytic activity">
    <reaction evidence="12">
        <text>exonucleolytic cleavage in the 5'- to 3'-direction to yield nucleoside 3'-phosphates.</text>
        <dbReference type="EC" id="3.1.12.1"/>
    </reaction>
</comment>
<dbReference type="CDD" id="cd09634">
    <property type="entry name" value="Cas1_I-II-III"/>
    <property type="match status" value="1"/>
</dbReference>
<dbReference type="GO" id="GO:0004527">
    <property type="term" value="F:exonuclease activity"/>
    <property type="evidence" value="ECO:0007669"/>
    <property type="project" value="UniProtKB-KW"/>
</dbReference>
<dbReference type="InterPro" id="IPR042206">
    <property type="entry name" value="CRISPR-assoc_Cas1_C"/>
</dbReference>
<dbReference type="Pfam" id="PF01930">
    <property type="entry name" value="Cas_Cas4"/>
    <property type="match status" value="1"/>
</dbReference>
<dbReference type="Pfam" id="PF01867">
    <property type="entry name" value="Cas_Cas1"/>
    <property type="match status" value="1"/>
</dbReference>
<dbReference type="Proteomes" id="UP000663720">
    <property type="component" value="Chromosome"/>
</dbReference>
<dbReference type="GO" id="GO:0051607">
    <property type="term" value="P:defense response to virus"/>
    <property type="evidence" value="ECO:0007669"/>
    <property type="project" value="UniProtKB-UniRule"/>
</dbReference>
<evidence type="ECO:0000256" key="5">
    <source>
        <dbReference type="ARBA" id="ARBA00022839"/>
    </source>
</evidence>
<keyword evidence="9 14" id="KW-0051">Antiviral defense</keyword>
<keyword evidence="8" id="KW-0411">Iron-sulfur</keyword>
<dbReference type="AlphaFoldDB" id="A0A975B933"/>
<evidence type="ECO:0000256" key="9">
    <source>
        <dbReference type="ARBA" id="ARBA00023118"/>
    </source>
</evidence>
<gene>
    <name evidence="16" type="primary">cas4</name>
    <name evidence="14" type="synonym">cas1</name>
    <name evidence="16" type="ORF">dnl_34230</name>
</gene>
<keyword evidence="6 14" id="KW-0460">Magnesium</keyword>
<comment type="similarity">
    <text evidence="14">Belongs to the CRISPR-associated endonuclease Cas1 family.</text>
</comment>
<evidence type="ECO:0000256" key="14">
    <source>
        <dbReference type="HAMAP-Rule" id="MF_01470"/>
    </source>
</evidence>
<dbReference type="InterPro" id="IPR013343">
    <property type="entry name" value="CRISPR-assoc_prot_Cas4"/>
</dbReference>
<keyword evidence="7" id="KW-0408">Iron</keyword>
<dbReference type="KEGG" id="dli:dnl_34230"/>
<dbReference type="Gene3D" id="3.90.320.10">
    <property type="match status" value="1"/>
</dbReference>
<keyword evidence="10 14" id="KW-0238">DNA-binding</keyword>
<evidence type="ECO:0000259" key="15">
    <source>
        <dbReference type="Pfam" id="PF01930"/>
    </source>
</evidence>
<comment type="subunit">
    <text evidence="13 14">Homodimer, forms a heterotetramer with a Cas2 homodimer.</text>
</comment>
<keyword evidence="4 14" id="KW-0378">Hydrolase</keyword>
<dbReference type="InterPro" id="IPR002729">
    <property type="entry name" value="CRISPR-assoc_Cas1"/>
</dbReference>
<evidence type="ECO:0000256" key="8">
    <source>
        <dbReference type="ARBA" id="ARBA00023014"/>
    </source>
</evidence>
<keyword evidence="3 14" id="KW-0255">Endonuclease</keyword>
<keyword evidence="2 14" id="KW-0479">Metal-binding</keyword>
<keyword evidence="11 14" id="KW-0464">Manganese</keyword>
<accession>A0A975B933</accession>
<dbReference type="GO" id="GO:0051536">
    <property type="term" value="F:iron-sulfur cluster binding"/>
    <property type="evidence" value="ECO:0007669"/>
    <property type="project" value="UniProtKB-KW"/>
</dbReference>
<dbReference type="PANTHER" id="PTHR34353:SF2">
    <property type="entry name" value="CRISPR-ASSOCIATED ENDONUCLEASE CAS1 1"/>
    <property type="match status" value="1"/>
</dbReference>
<proteinExistence type="inferred from homology"/>
<evidence type="ECO:0000256" key="11">
    <source>
        <dbReference type="ARBA" id="ARBA00023211"/>
    </source>
</evidence>
<protein>
    <recommendedName>
        <fullName evidence="14">CRISPR-associated endonuclease Cas1</fullName>
        <ecNumber evidence="14">3.1.-.-</ecNumber>
    </recommendedName>
</protein>
<dbReference type="InterPro" id="IPR042211">
    <property type="entry name" value="CRISPR-assoc_Cas1_N"/>
</dbReference>
<feature type="binding site" evidence="14">
    <location>
        <position position="370"/>
    </location>
    <ligand>
        <name>Mn(2+)</name>
        <dbReference type="ChEBI" id="CHEBI:29035"/>
    </ligand>
</feature>
<feature type="domain" description="DUF83" evidence="15">
    <location>
        <begin position="5"/>
        <end position="188"/>
    </location>
</feature>
<dbReference type="Gene3D" id="3.100.10.20">
    <property type="entry name" value="CRISPR-associated endonuclease Cas1, N-terminal domain"/>
    <property type="match status" value="1"/>
</dbReference>
<name>A0A975B933_9BACT</name>
<evidence type="ECO:0000256" key="12">
    <source>
        <dbReference type="ARBA" id="ARBA00033996"/>
    </source>
</evidence>
<evidence type="ECO:0000256" key="7">
    <source>
        <dbReference type="ARBA" id="ARBA00023004"/>
    </source>
</evidence>
<feature type="binding site" evidence="14">
    <location>
        <position position="439"/>
    </location>
    <ligand>
        <name>Mn(2+)</name>
        <dbReference type="ChEBI" id="CHEBI:29035"/>
    </ligand>
</feature>
<dbReference type="InterPro" id="IPR022765">
    <property type="entry name" value="Dna2/Cas4_DUF83"/>
</dbReference>
<reference evidence="16" key="1">
    <citation type="journal article" date="2021" name="Microb. Physiol.">
        <title>Proteogenomic Insights into the Physiology of Marine, Sulfate-Reducing, Filamentous Desulfonema limicola and Desulfonema magnum.</title>
        <authorList>
            <person name="Schnaars V."/>
            <person name="Wohlbrand L."/>
            <person name="Scheve S."/>
            <person name="Hinrichs C."/>
            <person name="Reinhardt R."/>
            <person name="Rabus R."/>
        </authorList>
    </citation>
    <scope>NUCLEOTIDE SEQUENCE</scope>
    <source>
        <strain evidence="16">5ac10</strain>
    </source>
</reference>